<comment type="caution">
    <text evidence="1">The sequence shown here is derived from an EMBL/GenBank/DDBJ whole genome shotgun (WGS) entry which is preliminary data.</text>
</comment>
<reference evidence="1 2" key="1">
    <citation type="submission" date="2018-10" db="EMBL/GenBank/DDBJ databases">
        <title>A high-quality apple genome assembly.</title>
        <authorList>
            <person name="Hu J."/>
        </authorList>
    </citation>
    <scope>NUCLEOTIDE SEQUENCE [LARGE SCALE GENOMIC DNA]</scope>
    <source>
        <strain evidence="2">cv. HFTH1</strain>
        <tissue evidence="1">Young leaf</tissue>
    </source>
</reference>
<dbReference type="EMBL" id="RDQH01000331">
    <property type="protein sequence ID" value="RXH97453.1"/>
    <property type="molecule type" value="Genomic_DNA"/>
</dbReference>
<dbReference type="AlphaFoldDB" id="A0A498JU63"/>
<accession>A0A498JU63</accession>
<dbReference type="Proteomes" id="UP000290289">
    <property type="component" value="Chromosome 5"/>
</dbReference>
<keyword evidence="2" id="KW-1185">Reference proteome</keyword>
<proteinExistence type="predicted"/>
<organism evidence="1 2">
    <name type="scientific">Malus domestica</name>
    <name type="common">Apple</name>
    <name type="synonym">Pyrus malus</name>
    <dbReference type="NCBI Taxonomy" id="3750"/>
    <lineage>
        <taxon>Eukaryota</taxon>
        <taxon>Viridiplantae</taxon>
        <taxon>Streptophyta</taxon>
        <taxon>Embryophyta</taxon>
        <taxon>Tracheophyta</taxon>
        <taxon>Spermatophyta</taxon>
        <taxon>Magnoliopsida</taxon>
        <taxon>eudicotyledons</taxon>
        <taxon>Gunneridae</taxon>
        <taxon>Pentapetalae</taxon>
        <taxon>rosids</taxon>
        <taxon>fabids</taxon>
        <taxon>Rosales</taxon>
        <taxon>Rosaceae</taxon>
        <taxon>Amygdaloideae</taxon>
        <taxon>Maleae</taxon>
        <taxon>Malus</taxon>
    </lineage>
</organism>
<name>A0A498JU63_MALDO</name>
<evidence type="ECO:0000313" key="1">
    <source>
        <dbReference type="EMBL" id="RXH97453.1"/>
    </source>
</evidence>
<sequence length="95" mass="10944">MLPCLKRPYVVDEPRNHRWATAASRQERRTVIGTVQVVVHGADLGGIPFEFILAVVGHEERGKERSIKRLLLHLPGWGYRVRKREREKENCCASL</sequence>
<protein>
    <submittedName>
        <fullName evidence="1">Uncharacterized protein</fullName>
    </submittedName>
</protein>
<evidence type="ECO:0000313" key="2">
    <source>
        <dbReference type="Proteomes" id="UP000290289"/>
    </source>
</evidence>
<gene>
    <name evidence="1" type="ORF">DVH24_007799</name>
</gene>